<organism evidence="2 3">
    <name type="scientific">Ferroplasma acidiphilum</name>
    <dbReference type="NCBI Taxonomy" id="74969"/>
    <lineage>
        <taxon>Archaea</taxon>
        <taxon>Methanobacteriati</taxon>
        <taxon>Thermoplasmatota</taxon>
        <taxon>Thermoplasmata</taxon>
        <taxon>Thermoplasmatales</taxon>
        <taxon>Ferroplasmaceae</taxon>
        <taxon>Ferroplasma</taxon>
    </lineage>
</organism>
<proteinExistence type="predicted"/>
<dbReference type="Proteomes" id="UP000546917">
    <property type="component" value="Unassembled WGS sequence"/>
</dbReference>
<dbReference type="AlphaFoldDB" id="A0A7K4FQ68"/>
<protein>
    <submittedName>
        <fullName evidence="2">DUF1610 domain-containing protein</fullName>
    </submittedName>
</protein>
<dbReference type="OrthoDB" id="35104at2157"/>
<feature type="domain" description="Small zinc finger protein HVO-2753-like zinc-binding pocket" evidence="1">
    <location>
        <begin position="7"/>
        <end position="51"/>
    </location>
</feature>
<sequence>MNTKETCTSCGIGLVEVGYSIFECPQCGEEMIGRCKQCREHSTKYECQKCGFIGP</sequence>
<evidence type="ECO:0000313" key="2">
    <source>
        <dbReference type="EMBL" id="NOL61173.1"/>
    </source>
</evidence>
<dbReference type="EMBL" id="JABGBP010000443">
    <property type="protein sequence ID" value="NOL61173.1"/>
    <property type="molecule type" value="Genomic_DNA"/>
</dbReference>
<name>A0A7K4FQ68_9ARCH</name>
<accession>A0A7K4FQ68</accession>
<comment type="caution">
    <text evidence="2">The sequence shown here is derived from an EMBL/GenBank/DDBJ whole genome shotgun (WGS) entry which is preliminary data.</text>
</comment>
<dbReference type="PANTHER" id="PTHR40733:SF1">
    <property type="entry name" value="SMALL ZINC FINGER PROTEIN HVO-2753-LIKE ZINC-BINDING POCKET DOMAIN-CONTAINING PROTEIN"/>
    <property type="match status" value="1"/>
</dbReference>
<dbReference type="InterPro" id="IPR011668">
    <property type="entry name" value="HVO_2753-like_ZBP"/>
</dbReference>
<evidence type="ECO:0000259" key="1">
    <source>
        <dbReference type="Pfam" id="PF07754"/>
    </source>
</evidence>
<reference evidence="2 3" key="1">
    <citation type="submission" date="2020-05" db="EMBL/GenBank/DDBJ databases">
        <authorList>
            <person name="Zhang R."/>
        </authorList>
    </citation>
    <scope>NUCLEOTIDE SEQUENCE [LARGE SCALE GENOMIC DNA]</scope>
    <source>
        <strain evidence="2 3">DSM 28986</strain>
    </source>
</reference>
<evidence type="ECO:0000313" key="3">
    <source>
        <dbReference type="Proteomes" id="UP000546917"/>
    </source>
</evidence>
<gene>
    <name evidence="2" type="ORF">HLB00_10120</name>
</gene>
<dbReference type="Pfam" id="PF07754">
    <property type="entry name" value="HVO_2753_ZBP"/>
    <property type="match status" value="1"/>
</dbReference>
<dbReference type="NCBIfam" id="NF011481">
    <property type="entry name" value="PRK14890.1"/>
    <property type="match status" value="1"/>
</dbReference>
<dbReference type="InterPro" id="IPR044720">
    <property type="entry name" value="HVO_2753-like"/>
</dbReference>
<dbReference type="PANTHER" id="PTHR40733">
    <property type="entry name" value="ZINC-RIBBON RNA-BINDING PROTEIN INVOLVED IN TRANSLATION-RELATED"/>
    <property type="match status" value="1"/>
</dbReference>